<keyword evidence="4" id="KW-1185">Reference proteome</keyword>
<dbReference type="Gene3D" id="3.40.630.10">
    <property type="entry name" value="Zn peptidases"/>
    <property type="match status" value="1"/>
</dbReference>
<dbReference type="InterPro" id="IPR002933">
    <property type="entry name" value="Peptidase_M20"/>
</dbReference>
<dbReference type="SUPFAM" id="SSF53187">
    <property type="entry name" value="Zn-dependent exopeptidases"/>
    <property type="match status" value="1"/>
</dbReference>
<comment type="caution">
    <text evidence="3">The sequence shown here is derived from an EMBL/GenBank/DDBJ whole genome shotgun (WGS) entry which is preliminary data.</text>
</comment>
<dbReference type="SUPFAM" id="SSF55031">
    <property type="entry name" value="Bacterial exopeptidase dimerisation domain"/>
    <property type="match status" value="1"/>
</dbReference>
<evidence type="ECO:0000259" key="2">
    <source>
        <dbReference type="Pfam" id="PF07687"/>
    </source>
</evidence>
<dbReference type="EMBL" id="SADD01000007">
    <property type="protein sequence ID" value="RVU43226.1"/>
    <property type="molecule type" value="Genomic_DNA"/>
</dbReference>
<dbReference type="Proteomes" id="UP000282926">
    <property type="component" value="Unassembled WGS sequence"/>
</dbReference>
<accession>A0ABY0CRL0</accession>
<evidence type="ECO:0000313" key="4">
    <source>
        <dbReference type="Proteomes" id="UP000282926"/>
    </source>
</evidence>
<evidence type="ECO:0000256" key="1">
    <source>
        <dbReference type="SAM" id="MobiDB-lite"/>
    </source>
</evidence>
<reference evidence="3 4" key="1">
    <citation type="submission" date="2019-01" db="EMBL/GenBank/DDBJ databases">
        <title>Lujinxingia litoralis gen. nov., sp. nov. and Lujinxingia sediminis gen. nov., sp. nov., new members in the order Bradymonadales, isolated from coastal sediment.</title>
        <authorList>
            <person name="Li C.-M."/>
        </authorList>
    </citation>
    <scope>NUCLEOTIDE SEQUENCE [LARGE SCALE GENOMIC DNA]</scope>
    <source>
        <strain evidence="3 4">SEH01</strain>
    </source>
</reference>
<evidence type="ECO:0000313" key="3">
    <source>
        <dbReference type="EMBL" id="RVU43226.1"/>
    </source>
</evidence>
<dbReference type="InterPro" id="IPR036264">
    <property type="entry name" value="Bact_exopeptidase_dim_dom"/>
</dbReference>
<sequence>MNGRSFPSRGPPSRCSGDSMHAPSPDLLARLTDTLRDNTDRLIELRRYLHTHPELSQHEFETTAHMVARVEELGFETFVRPEGTGFYADLTPANFDPTLHPTVAIRSDIDALPIEELNDIPYTSQNPGVMHACGHDVHMATVFGSGLSLRELKDQLPGRLRLIFQHAEETVPGGATEMVDFGAIDHVDAILGLHCDPERPIGEIGVRPGPFTASFDLFEIHIEGKGGHGARPHQCTDPIFVATQVANALYQLPAHNFDARIPAVITLGTFQAGIAANVIPETASLSGSIRTISPEHRDQLDDLLRRTIGGICLAHGASYELKLIRGAPAIHNDAYITSVIADVATDILGDNGAQHIPLPSMGGEDFSVYCERIPGAMFRLGTGAQAPRNFLHSPHFNIDERAINVGASILARAALRLLHEKAIEKKTDRMVQPL</sequence>
<feature type="domain" description="Peptidase M20 dimerisation" evidence="2">
    <location>
        <begin position="218"/>
        <end position="307"/>
    </location>
</feature>
<dbReference type="PIRSF" id="PIRSF005962">
    <property type="entry name" value="Pept_M20D_amidohydro"/>
    <property type="match status" value="1"/>
</dbReference>
<protein>
    <submittedName>
        <fullName evidence="3">Amidohydrolase</fullName>
    </submittedName>
</protein>
<dbReference type="Pfam" id="PF01546">
    <property type="entry name" value="Peptidase_M20"/>
    <property type="match status" value="1"/>
</dbReference>
<dbReference type="PANTHER" id="PTHR11014:SF63">
    <property type="entry name" value="METALLOPEPTIDASE, PUTATIVE (AFU_ORTHOLOGUE AFUA_6G09600)-RELATED"/>
    <property type="match status" value="1"/>
</dbReference>
<feature type="region of interest" description="Disordered" evidence="1">
    <location>
        <begin position="1"/>
        <end position="23"/>
    </location>
</feature>
<gene>
    <name evidence="3" type="ORF">EA187_13535</name>
</gene>
<dbReference type="InterPro" id="IPR017439">
    <property type="entry name" value="Amidohydrolase"/>
</dbReference>
<dbReference type="PANTHER" id="PTHR11014">
    <property type="entry name" value="PEPTIDASE M20 FAMILY MEMBER"/>
    <property type="match status" value="1"/>
</dbReference>
<dbReference type="InterPro" id="IPR011650">
    <property type="entry name" value="Peptidase_M20_dimer"/>
</dbReference>
<dbReference type="Gene3D" id="3.30.70.360">
    <property type="match status" value="1"/>
</dbReference>
<dbReference type="NCBIfam" id="TIGR01891">
    <property type="entry name" value="amidohydrolases"/>
    <property type="match status" value="1"/>
</dbReference>
<proteinExistence type="predicted"/>
<organism evidence="3 4">
    <name type="scientific">Lujinxingia sediminis</name>
    <dbReference type="NCBI Taxonomy" id="2480984"/>
    <lineage>
        <taxon>Bacteria</taxon>
        <taxon>Deltaproteobacteria</taxon>
        <taxon>Bradymonadales</taxon>
        <taxon>Lujinxingiaceae</taxon>
        <taxon>Lujinxingia</taxon>
    </lineage>
</organism>
<name>A0ABY0CRL0_9DELT</name>
<dbReference type="Pfam" id="PF07687">
    <property type="entry name" value="M20_dimer"/>
    <property type="match status" value="1"/>
</dbReference>